<dbReference type="AlphaFoldDB" id="A0A369AZF8"/>
<keyword evidence="4" id="KW-1003">Cell membrane</keyword>
<dbReference type="CDD" id="cd06225">
    <property type="entry name" value="HAMP"/>
    <property type="match status" value="1"/>
</dbReference>
<dbReference type="SUPFAM" id="SSF158472">
    <property type="entry name" value="HAMP domain-like"/>
    <property type="match status" value="1"/>
</dbReference>
<dbReference type="OrthoDB" id="9809348at2"/>
<keyword evidence="9 12" id="KW-1133">Transmembrane helix</keyword>
<dbReference type="PANTHER" id="PTHR34220">
    <property type="entry name" value="SENSOR HISTIDINE KINASE YPDA"/>
    <property type="match status" value="1"/>
</dbReference>
<dbReference type="InterPro" id="IPR004358">
    <property type="entry name" value="Sig_transdc_His_kin-like_C"/>
</dbReference>
<comment type="caution">
    <text evidence="15">The sequence shown here is derived from an EMBL/GenBank/DDBJ whole genome shotgun (WGS) entry which is preliminary data.</text>
</comment>
<dbReference type="InterPro" id="IPR003594">
    <property type="entry name" value="HATPase_dom"/>
</dbReference>
<evidence type="ECO:0000256" key="5">
    <source>
        <dbReference type="ARBA" id="ARBA00022553"/>
    </source>
</evidence>
<evidence type="ECO:0000256" key="8">
    <source>
        <dbReference type="ARBA" id="ARBA00022777"/>
    </source>
</evidence>
<dbReference type="Pfam" id="PF06580">
    <property type="entry name" value="His_kinase"/>
    <property type="match status" value="1"/>
</dbReference>
<evidence type="ECO:0000256" key="1">
    <source>
        <dbReference type="ARBA" id="ARBA00000085"/>
    </source>
</evidence>
<keyword evidence="11 12" id="KW-0472">Membrane</keyword>
<dbReference type="InterPro" id="IPR010559">
    <property type="entry name" value="Sig_transdc_His_kin_internal"/>
</dbReference>
<evidence type="ECO:0000313" key="16">
    <source>
        <dbReference type="Proteomes" id="UP000253034"/>
    </source>
</evidence>
<dbReference type="InterPro" id="IPR036890">
    <property type="entry name" value="HATPase_C_sf"/>
</dbReference>
<keyword evidence="10" id="KW-0902">Two-component regulatory system</keyword>
<dbReference type="SMART" id="SM00387">
    <property type="entry name" value="HATPase_c"/>
    <property type="match status" value="1"/>
</dbReference>
<evidence type="ECO:0000256" key="3">
    <source>
        <dbReference type="ARBA" id="ARBA00012438"/>
    </source>
</evidence>
<dbReference type="EC" id="2.7.13.3" evidence="3"/>
<keyword evidence="7 12" id="KW-0812">Transmembrane</keyword>
<dbReference type="GO" id="GO:0005886">
    <property type="term" value="C:plasma membrane"/>
    <property type="evidence" value="ECO:0007669"/>
    <property type="project" value="UniProtKB-SubCell"/>
</dbReference>
<dbReference type="PROSITE" id="PS50109">
    <property type="entry name" value="HIS_KIN"/>
    <property type="match status" value="1"/>
</dbReference>
<dbReference type="Pfam" id="PF02518">
    <property type="entry name" value="HATPase_c"/>
    <property type="match status" value="1"/>
</dbReference>
<dbReference type="Proteomes" id="UP000253034">
    <property type="component" value="Unassembled WGS sequence"/>
</dbReference>
<organism evidence="15 16">
    <name type="scientific">Anaerobacterium chartisolvens</name>
    <dbReference type="NCBI Taxonomy" id="1297424"/>
    <lineage>
        <taxon>Bacteria</taxon>
        <taxon>Bacillati</taxon>
        <taxon>Bacillota</taxon>
        <taxon>Clostridia</taxon>
        <taxon>Eubacteriales</taxon>
        <taxon>Oscillospiraceae</taxon>
        <taxon>Anaerobacterium</taxon>
    </lineage>
</organism>
<accession>A0A369AZF8</accession>
<proteinExistence type="predicted"/>
<dbReference type="PRINTS" id="PR00344">
    <property type="entry name" value="BCTRLSENSOR"/>
</dbReference>
<dbReference type="InterPro" id="IPR003660">
    <property type="entry name" value="HAMP_dom"/>
</dbReference>
<dbReference type="Gene3D" id="3.30.565.10">
    <property type="entry name" value="Histidine kinase-like ATPase, C-terminal domain"/>
    <property type="match status" value="1"/>
</dbReference>
<dbReference type="GO" id="GO:0000155">
    <property type="term" value="F:phosphorelay sensor kinase activity"/>
    <property type="evidence" value="ECO:0007669"/>
    <property type="project" value="InterPro"/>
</dbReference>
<dbReference type="SMART" id="SM00304">
    <property type="entry name" value="HAMP"/>
    <property type="match status" value="1"/>
</dbReference>
<evidence type="ECO:0000256" key="9">
    <source>
        <dbReference type="ARBA" id="ARBA00022989"/>
    </source>
</evidence>
<protein>
    <recommendedName>
        <fullName evidence="3">histidine kinase</fullName>
        <ecNumber evidence="3">2.7.13.3</ecNumber>
    </recommendedName>
</protein>
<dbReference type="Pfam" id="PF02743">
    <property type="entry name" value="dCache_1"/>
    <property type="match status" value="1"/>
</dbReference>
<gene>
    <name evidence="15" type="ORF">DFR58_11454</name>
</gene>
<dbReference type="SUPFAM" id="SSF55874">
    <property type="entry name" value="ATPase domain of HSP90 chaperone/DNA topoisomerase II/histidine kinase"/>
    <property type="match status" value="1"/>
</dbReference>
<evidence type="ECO:0000256" key="11">
    <source>
        <dbReference type="ARBA" id="ARBA00023136"/>
    </source>
</evidence>
<feature type="domain" description="Histidine kinase" evidence="13">
    <location>
        <begin position="476"/>
        <end position="583"/>
    </location>
</feature>
<dbReference type="RefSeq" id="WP_114298256.1">
    <property type="nucleotide sequence ID" value="NZ_QPJT01000014.1"/>
</dbReference>
<evidence type="ECO:0000256" key="7">
    <source>
        <dbReference type="ARBA" id="ARBA00022692"/>
    </source>
</evidence>
<dbReference type="PANTHER" id="PTHR34220:SF7">
    <property type="entry name" value="SENSOR HISTIDINE KINASE YPDA"/>
    <property type="match status" value="1"/>
</dbReference>
<evidence type="ECO:0000256" key="12">
    <source>
        <dbReference type="SAM" id="Phobius"/>
    </source>
</evidence>
<dbReference type="Pfam" id="PF00672">
    <property type="entry name" value="HAMP"/>
    <property type="match status" value="1"/>
</dbReference>
<keyword evidence="6" id="KW-0808">Transferase</keyword>
<sequence>MKHKTLSLFRKIKLNSIQSVIALSFTSVIIFSMLIISFALYTMFSRNAEERAASSTQQIMNQVNINLEAYLKGMVQISDTIGTNFEGDTAESKINISNLLEVTSKIRKDIVTMAVYKESGDMIISYPSGILNKNISVEEEDWFKSSFKNSIEYFFQPPHVQRIFEGRRPWVVSLCKANSSYTDSEKPENYLIMVDMNFSVIEQLCKDVTFGKTGYIYIIDSSGRIIYHPQQQLIYTGLKNENINDAVNRSPGSYFDKFQGKQRIMTVKNISYAGWKMVGISYVDELEENKRSFERYLLLIIIIGVIFEIGASIFISRKVSQPIKRLESQMKLVESGNFSIQLDVKGEDEVKKLSKSFNLMVMRIKQLMDEVILQQEEKRKSEFKALQAQINPHFLYNTLDSIIWMNENGKYEGVTTMVGALARFFRVSISKGKEFIRVGDEIEHAKSYLIIQNVRYKDRFEFFIEAEPDVLRYKTIKLILQPIIENAIYHGINKLQEKGEITIRVYTKEKRIIFSVSDNGYGISPSALKDILDKEAQSEHSFGVGLKNVNERIKLCYGNEYGIEITSELDVGTTVNITIPLIDD</sequence>
<evidence type="ECO:0000256" key="10">
    <source>
        <dbReference type="ARBA" id="ARBA00023012"/>
    </source>
</evidence>
<evidence type="ECO:0000256" key="6">
    <source>
        <dbReference type="ARBA" id="ARBA00022679"/>
    </source>
</evidence>
<dbReference type="InterPro" id="IPR033479">
    <property type="entry name" value="dCache_1"/>
</dbReference>
<feature type="domain" description="HAMP" evidence="14">
    <location>
        <begin position="317"/>
        <end position="369"/>
    </location>
</feature>
<keyword evidence="5" id="KW-0597">Phosphoprotein</keyword>
<comment type="catalytic activity">
    <reaction evidence="1">
        <text>ATP + protein L-histidine = ADP + protein N-phospho-L-histidine.</text>
        <dbReference type="EC" id="2.7.13.3"/>
    </reaction>
</comment>
<name>A0A369AZF8_9FIRM</name>
<reference evidence="15 16" key="1">
    <citation type="submission" date="2018-07" db="EMBL/GenBank/DDBJ databases">
        <title>Genomic Encyclopedia of Type Strains, Phase IV (KMG-IV): sequencing the most valuable type-strain genomes for metagenomic binning, comparative biology and taxonomic classification.</title>
        <authorList>
            <person name="Goeker M."/>
        </authorList>
    </citation>
    <scope>NUCLEOTIDE SEQUENCE [LARGE SCALE GENOMIC DNA]</scope>
    <source>
        <strain evidence="15 16">DSM 27016</strain>
    </source>
</reference>
<dbReference type="PROSITE" id="PS50885">
    <property type="entry name" value="HAMP"/>
    <property type="match status" value="1"/>
</dbReference>
<dbReference type="EMBL" id="QPJT01000014">
    <property type="protein sequence ID" value="RCX14820.1"/>
    <property type="molecule type" value="Genomic_DNA"/>
</dbReference>
<keyword evidence="8 15" id="KW-0418">Kinase</keyword>
<dbReference type="CDD" id="cd12912">
    <property type="entry name" value="PDC2_MCP_like"/>
    <property type="match status" value="1"/>
</dbReference>
<feature type="transmembrane region" description="Helical" evidence="12">
    <location>
        <begin position="296"/>
        <end position="315"/>
    </location>
</feature>
<dbReference type="InterPro" id="IPR050640">
    <property type="entry name" value="Bact_2-comp_sensor_kinase"/>
</dbReference>
<feature type="transmembrane region" description="Helical" evidence="12">
    <location>
        <begin position="20"/>
        <end position="44"/>
    </location>
</feature>
<dbReference type="Gene3D" id="6.10.340.10">
    <property type="match status" value="1"/>
</dbReference>
<dbReference type="Gene3D" id="3.30.450.20">
    <property type="entry name" value="PAS domain"/>
    <property type="match status" value="1"/>
</dbReference>
<evidence type="ECO:0000256" key="4">
    <source>
        <dbReference type="ARBA" id="ARBA00022475"/>
    </source>
</evidence>
<evidence type="ECO:0000256" key="2">
    <source>
        <dbReference type="ARBA" id="ARBA00004651"/>
    </source>
</evidence>
<dbReference type="InterPro" id="IPR005467">
    <property type="entry name" value="His_kinase_dom"/>
</dbReference>
<evidence type="ECO:0000313" key="15">
    <source>
        <dbReference type="EMBL" id="RCX14820.1"/>
    </source>
</evidence>
<evidence type="ECO:0000259" key="14">
    <source>
        <dbReference type="PROSITE" id="PS50885"/>
    </source>
</evidence>
<evidence type="ECO:0000259" key="13">
    <source>
        <dbReference type="PROSITE" id="PS50109"/>
    </source>
</evidence>
<keyword evidence="16" id="KW-1185">Reference proteome</keyword>
<comment type="subcellular location">
    <subcellularLocation>
        <location evidence="2">Cell membrane</location>
        <topology evidence="2">Multi-pass membrane protein</topology>
    </subcellularLocation>
</comment>